<evidence type="ECO:0000313" key="2">
    <source>
        <dbReference type="Proteomes" id="UP000594638"/>
    </source>
</evidence>
<protein>
    <submittedName>
        <fullName evidence="1">Crocetin glucosyltransferase, chloroplastic-like</fullName>
    </submittedName>
</protein>
<accession>A0A8S0TQ12</accession>
<dbReference type="Proteomes" id="UP000594638">
    <property type="component" value="Unassembled WGS sequence"/>
</dbReference>
<dbReference type="Gene3D" id="3.40.50.2000">
    <property type="entry name" value="Glycogen Phosphorylase B"/>
    <property type="match status" value="1"/>
</dbReference>
<dbReference type="SUPFAM" id="SSF53756">
    <property type="entry name" value="UDP-Glycosyltransferase/glycogen phosphorylase"/>
    <property type="match status" value="1"/>
</dbReference>
<sequence length="110" mass="11746">MVNCHILLVSLSGQGHVNPSLQFAKRLLQMGAKVTFSTSLSAIGRMSETGSGIPGLTLAPFSDGRDDGWTGAKDSKISCSLLELAVKWQIGFRSHPRFFGINRLLTAIGA</sequence>
<dbReference type="EMBL" id="CACTIH010007273">
    <property type="protein sequence ID" value="CAA3007357.1"/>
    <property type="molecule type" value="Genomic_DNA"/>
</dbReference>
<reference evidence="1 2" key="1">
    <citation type="submission" date="2019-12" db="EMBL/GenBank/DDBJ databases">
        <authorList>
            <person name="Alioto T."/>
            <person name="Alioto T."/>
            <person name="Gomez Garrido J."/>
        </authorList>
    </citation>
    <scope>NUCLEOTIDE SEQUENCE [LARGE SCALE GENOMIC DNA]</scope>
</reference>
<name>A0A8S0TQ12_OLEEU</name>
<gene>
    <name evidence="1" type="ORF">OLEA9_A052634</name>
</gene>
<organism evidence="1 2">
    <name type="scientific">Olea europaea subsp. europaea</name>
    <dbReference type="NCBI Taxonomy" id="158383"/>
    <lineage>
        <taxon>Eukaryota</taxon>
        <taxon>Viridiplantae</taxon>
        <taxon>Streptophyta</taxon>
        <taxon>Embryophyta</taxon>
        <taxon>Tracheophyta</taxon>
        <taxon>Spermatophyta</taxon>
        <taxon>Magnoliopsida</taxon>
        <taxon>eudicotyledons</taxon>
        <taxon>Gunneridae</taxon>
        <taxon>Pentapetalae</taxon>
        <taxon>asterids</taxon>
        <taxon>lamiids</taxon>
        <taxon>Lamiales</taxon>
        <taxon>Oleaceae</taxon>
        <taxon>Oleeae</taxon>
        <taxon>Olea</taxon>
    </lineage>
</organism>
<comment type="caution">
    <text evidence="1">The sequence shown here is derived from an EMBL/GenBank/DDBJ whole genome shotgun (WGS) entry which is preliminary data.</text>
</comment>
<dbReference type="Gramene" id="OE9A052634T1">
    <property type="protein sequence ID" value="OE9A052634C1"/>
    <property type="gene ID" value="OE9A052634"/>
</dbReference>
<evidence type="ECO:0000313" key="1">
    <source>
        <dbReference type="EMBL" id="CAA3007357.1"/>
    </source>
</evidence>
<dbReference type="AlphaFoldDB" id="A0A8S0TQ12"/>
<proteinExistence type="predicted"/>
<keyword evidence="2" id="KW-1185">Reference proteome</keyword>
<dbReference type="OrthoDB" id="5835829at2759"/>